<dbReference type="PROSITE" id="PS00855">
    <property type="entry name" value="SPASE_II"/>
    <property type="match status" value="1"/>
</dbReference>
<dbReference type="UniPathway" id="UPA00665"/>
<dbReference type="NCBIfam" id="TIGR00077">
    <property type="entry name" value="lspA"/>
    <property type="match status" value="1"/>
</dbReference>
<dbReference type="GO" id="GO:0004190">
    <property type="term" value="F:aspartic-type endopeptidase activity"/>
    <property type="evidence" value="ECO:0007669"/>
    <property type="project" value="UniProtKB-UniRule"/>
</dbReference>
<keyword evidence="3 9" id="KW-0645">Protease</keyword>
<protein>
    <recommendedName>
        <fullName evidence="9">Lipoprotein signal peptidase</fullName>
        <ecNumber evidence="9">3.4.23.36</ecNumber>
    </recommendedName>
    <alternativeName>
        <fullName evidence="9">Prolipoprotein signal peptidase</fullName>
    </alternativeName>
    <alternativeName>
        <fullName evidence="9">Signal peptidase II</fullName>
        <shortName evidence="9">SPase II</shortName>
    </alternativeName>
</protein>
<keyword evidence="6 9" id="KW-0378">Hydrolase</keyword>
<organism evidence="12 13">
    <name type="scientific">Litoreibacter roseus</name>
    <dbReference type="NCBI Taxonomy" id="2601869"/>
    <lineage>
        <taxon>Bacteria</taxon>
        <taxon>Pseudomonadati</taxon>
        <taxon>Pseudomonadota</taxon>
        <taxon>Alphaproteobacteria</taxon>
        <taxon>Rhodobacterales</taxon>
        <taxon>Roseobacteraceae</taxon>
        <taxon>Litoreibacter</taxon>
    </lineage>
</organism>
<dbReference type="PANTHER" id="PTHR33695:SF1">
    <property type="entry name" value="LIPOPROTEIN SIGNAL PEPTIDASE"/>
    <property type="match status" value="1"/>
</dbReference>
<dbReference type="GO" id="GO:0005886">
    <property type="term" value="C:plasma membrane"/>
    <property type="evidence" value="ECO:0007669"/>
    <property type="project" value="UniProtKB-SubCell"/>
</dbReference>
<evidence type="ECO:0000256" key="10">
    <source>
        <dbReference type="RuleBase" id="RU000594"/>
    </source>
</evidence>
<evidence type="ECO:0000256" key="1">
    <source>
        <dbReference type="ARBA" id="ARBA00006139"/>
    </source>
</evidence>
<comment type="caution">
    <text evidence="9">Lacks conserved residue(s) required for the propagation of feature annotation.</text>
</comment>
<evidence type="ECO:0000313" key="12">
    <source>
        <dbReference type="EMBL" id="GFE67170.1"/>
    </source>
</evidence>
<keyword evidence="12" id="KW-0449">Lipoprotein</keyword>
<evidence type="ECO:0000256" key="3">
    <source>
        <dbReference type="ARBA" id="ARBA00022670"/>
    </source>
</evidence>
<evidence type="ECO:0000256" key="8">
    <source>
        <dbReference type="ARBA" id="ARBA00023136"/>
    </source>
</evidence>
<dbReference type="PANTHER" id="PTHR33695">
    <property type="entry name" value="LIPOPROTEIN SIGNAL PEPTIDASE"/>
    <property type="match status" value="1"/>
</dbReference>
<comment type="subcellular location">
    <subcellularLocation>
        <location evidence="9">Cell membrane</location>
        <topology evidence="9">Multi-pass membrane protein</topology>
    </subcellularLocation>
</comment>
<evidence type="ECO:0000256" key="5">
    <source>
        <dbReference type="ARBA" id="ARBA00022750"/>
    </source>
</evidence>
<keyword evidence="4 9" id="KW-0812">Transmembrane</keyword>
<sequence length="155" mass="16785">MMRTRVIGLLSASVALLADQATKMVVVGNASVLARGIEVFPGFDLVFFRNDGVTFGMLAGFPWWGLTLLALCICCGLFLLLLRTQSQLEAIAYGAIIGGALGNILDRVRFRAVTDFLDFHIGDLHWPAFNLADVFVVGGVAILLLPPILRSNRHA</sequence>
<feature type="transmembrane region" description="Helical" evidence="9">
    <location>
        <begin position="60"/>
        <end position="81"/>
    </location>
</feature>
<keyword evidence="8 9" id="KW-0472">Membrane</keyword>
<evidence type="ECO:0000256" key="2">
    <source>
        <dbReference type="ARBA" id="ARBA00022475"/>
    </source>
</evidence>
<dbReference type="InterPro" id="IPR001872">
    <property type="entry name" value="Peptidase_A8"/>
</dbReference>
<evidence type="ECO:0000256" key="11">
    <source>
        <dbReference type="RuleBase" id="RU004181"/>
    </source>
</evidence>
<accession>A0A6N6JMN5</accession>
<feature type="active site" evidence="9">
    <location>
        <position position="133"/>
    </location>
</feature>
<evidence type="ECO:0000256" key="9">
    <source>
        <dbReference type="HAMAP-Rule" id="MF_00161"/>
    </source>
</evidence>
<gene>
    <name evidence="9 12" type="primary">lspA</name>
    <name evidence="12" type="ORF">KIN_42440</name>
</gene>
<evidence type="ECO:0000256" key="6">
    <source>
        <dbReference type="ARBA" id="ARBA00022801"/>
    </source>
</evidence>
<reference evidence="12 13" key="1">
    <citation type="submission" date="2019-12" db="EMBL/GenBank/DDBJ databases">
        <title>Litoreibacter badius sp. nov., a novel bacteriochlorophyll a-containing bacterium in the genus Litoreibacter.</title>
        <authorList>
            <person name="Kanamuro M."/>
            <person name="Takabe Y."/>
            <person name="Mori K."/>
            <person name="Takaichi S."/>
            <person name="Hanada S."/>
        </authorList>
    </citation>
    <scope>NUCLEOTIDE SEQUENCE [LARGE SCALE GENOMIC DNA]</scope>
    <source>
        <strain evidence="12 13">K6</strain>
    </source>
</reference>
<comment type="pathway">
    <text evidence="9">Protein modification; lipoprotein biosynthesis (signal peptide cleavage).</text>
</comment>
<dbReference type="Pfam" id="PF01252">
    <property type="entry name" value="Peptidase_A8"/>
    <property type="match status" value="1"/>
</dbReference>
<comment type="function">
    <text evidence="9 10">This protein specifically catalyzes the removal of signal peptides from prolipoproteins.</text>
</comment>
<keyword evidence="13" id="KW-1185">Reference proteome</keyword>
<dbReference type="GO" id="GO:0006508">
    <property type="term" value="P:proteolysis"/>
    <property type="evidence" value="ECO:0007669"/>
    <property type="project" value="UniProtKB-KW"/>
</dbReference>
<dbReference type="EC" id="3.4.23.36" evidence="9"/>
<dbReference type="HAMAP" id="MF_00161">
    <property type="entry name" value="LspA"/>
    <property type="match status" value="1"/>
</dbReference>
<comment type="caution">
    <text evidence="12">The sequence shown here is derived from an EMBL/GenBank/DDBJ whole genome shotgun (WGS) entry which is preliminary data.</text>
</comment>
<feature type="transmembrane region" description="Helical" evidence="9">
    <location>
        <begin position="125"/>
        <end position="145"/>
    </location>
</feature>
<proteinExistence type="inferred from homology"/>
<comment type="catalytic activity">
    <reaction evidence="9 10">
        <text>Release of signal peptides from bacterial membrane prolipoproteins. Hydrolyzes -Xaa-Yaa-Zaa-|-(S,diacylglyceryl)Cys-, in which Xaa is hydrophobic (preferably Leu), and Yaa (Ala or Ser) and Zaa (Gly or Ala) have small, neutral side chains.</text>
        <dbReference type="EC" id="3.4.23.36"/>
    </reaction>
</comment>
<feature type="transmembrane region" description="Helical" evidence="9">
    <location>
        <begin position="88"/>
        <end position="105"/>
    </location>
</feature>
<keyword evidence="5 9" id="KW-0064">Aspartyl protease</keyword>
<dbReference type="PRINTS" id="PR00781">
    <property type="entry name" value="LIPOSIGPTASE"/>
</dbReference>
<feature type="active site" evidence="9">
    <location>
        <position position="115"/>
    </location>
</feature>
<evidence type="ECO:0000256" key="4">
    <source>
        <dbReference type="ARBA" id="ARBA00022692"/>
    </source>
</evidence>
<keyword evidence="2 9" id="KW-1003">Cell membrane</keyword>
<evidence type="ECO:0000313" key="13">
    <source>
        <dbReference type="Proteomes" id="UP000436822"/>
    </source>
</evidence>
<dbReference type="AlphaFoldDB" id="A0A6N6JMN5"/>
<comment type="similarity">
    <text evidence="1 9 11">Belongs to the peptidase A8 family.</text>
</comment>
<dbReference type="Proteomes" id="UP000436822">
    <property type="component" value="Unassembled WGS sequence"/>
</dbReference>
<keyword evidence="7 9" id="KW-1133">Transmembrane helix</keyword>
<name>A0A6N6JMN5_9RHOB</name>
<evidence type="ECO:0000256" key="7">
    <source>
        <dbReference type="ARBA" id="ARBA00022989"/>
    </source>
</evidence>
<dbReference type="EMBL" id="BLJE01000008">
    <property type="protein sequence ID" value="GFE67170.1"/>
    <property type="molecule type" value="Genomic_DNA"/>
</dbReference>